<protein>
    <submittedName>
        <fullName evidence="2">Uncharacterized protein</fullName>
    </submittedName>
</protein>
<dbReference type="Proteomes" id="UP000190816">
    <property type="component" value="Unassembled WGS sequence"/>
</dbReference>
<proteinExistence type="predicted"/>
<gene>
    <name evidence="2" type="ORF">BAY32_11270</name>
</gene>
<organism evidence="2 3">
    <name type="scientific">Elizabethkingia ursingii</name>
    <dbReference type="NCBI Taxonomy" id="1756150"/>
    <lineage>
        <taxon>Bacteria</taxon>
        <taxon>Pseudomonadati</taxon>
        <taxon>Bacteroidota</taxon>
        <taxon>Flavobacteriia</taxon>
        <taxon>Flavobacteriales</taxon>
        <taxon>Weeksellaceae</taxon>
        <taxon>Elizabethkingia</taxon>
    </lineage>
</organism>
<reference evidence="2 3" key="1">
    <citation type="submission" date="2016-06" db="EMBL/GenBank/DDBJ databases">
        <authorList>
            <person name="Nicholson A.C."/>
        </authorList>
    </citation>
    <scope>NUCLEOTIDE SEQUENCE [LARGE SCALE GENOMIC DNA]</scope>
    <source>
        <strain evidence="2 3">G4123</strain>
    </source>
</reference>
<name>A0AAJ3TN23_9FLAO</name>
<dbReference type="AlphaFoldDB" id="A0AAJ3TN23"/>
<dbReference type="KEGG" id="ego:BBD34_04950"/>
<evidence type="ECO:0000313" key="2">
    <source>
        <dbReference type="EMBL" id="OPB73615.1"/>
    </source>
</evidence>
<evidence type="ECO:0000256" key="1">
    <source>
        <dbReference type="SAM" id="MobiDB-lite"/>
    </source>
</evidence>
<dbReference type="EMBL" id="MAIC01000016">
    <property type="protein sequence ID" value="OPB73615.1"/>
    <property type="molecule type" value="Genomic_DNA"/>
</dbReference>
<sequence>MALLDRRDRETGIIEGRFITHVLNEQGDEILKDSKKQMKGFTSSKWSRNKMTINGNTLTYDTVAATRFVDMKTRRSKGYTRGNKKIPPGKKKKKSFPIHNKPIFRHKKIIIRTLSFGFTDEVKNSFRQLAKNEGLI</sequence>
<feature type="region of interest" description="Disordered" evidence="1">
    <location>
        <begin position="74"/>
        <end position="96"/>
    </location>
</feature>
<accession>A0AAJ3TN23</accession>
<dbReference type="RefSeq" id="WP_078402604.1">
    <property type="nucleotide sequence ID" value="NZ_CP016377.1"/>
</dbReference>
<evidence type="ECO:0000313" key="3">
    <source>
        <dbReference type="Proteomes" id="UP000190816"/>
    </source>
</evidence>
<comment type="caution">
    <text evidence="2">The sequence shown here is derived from an EMBL/GenBank/DDBJ whole genome shotgun (WGS) entry which is preliminary data.</text>
</comment>